<evidence type="ECO:0000256" key="3">
    <source>
        <dbReference type="ARBA" id="ARBA00022989"/>
    </source>
</evidence>
<name>A0A7X6RFM5_9CORY</name>
<sequence>MPALRDLPRTAPATTVIASICTVVFLVAALQARSLTDVVWDSAVGASTVLYGPEVYGAGYLRALTAGFMHLDITHLFLNMLMLVLVGAEVERFIGTGPFALAWVAGALWASASVLAMSFTTPTAGASGALYMLMAVLVAIASRRSTDLRAPLALVAVNVAYTLLSPAVSLWGHLGGLAAGAAMAWPLTSRNARTRWITAGAATVAACVVIWVLTIPSTLPVYV</sequence>
<comment type="subcellular location">
    <subcellularLocation>
        <location evidence="1">Membrane</location>
        <topology evidence="1">Multi-pass membrane protein</topology>
    </subcellularLocation>
</comment>
<dbReference type="RefSeq" id="WP_168685657.1">
    <property type="nucleotide sequence ID" value="NZ_JAAXPF010000009.1"/>
</dbReference>
<proteinExistence type="predicted"/>
<keyword evidence="8" id="KW-0645">Protease</keyword>
<dbReference type="PANTHER" id="PTHR43066:SF11">
    <property type="entry name" value="PEPTIDASE S54 RHOMBOID DOMAIN-CONTAINING PROTEIN"/>
    <property type="match status" value="1"/>
</dbReference>
<evidence type="ECO:0000256" key="5">
    <source>
        <dbReference type="SAM" id="Phobius"/>
    </source>
</evidence>
<dbReference type="InterPro" id="IPR022764">
    <property type="entry name" value="Peptidase_S54_rhomboid_dom"/>
</dbReference>
<dbReference type="GO" id="GO:0016020">
    <property type="term" value="C:membrane"/>
    <property type="evidence" value="ECO:0007669"/>
    <property type="project" value="UniProtKB-SubCell"/>
</dbReference>
<gene>
    <name evidence="8" type="ORF">HF989_08520</name>
    <name evidence="7" type="ORF">JOF50_001584</name>
</gene>
<dbReference type="Gene3D" id="1.20.1540.10">
    <property type="entry name" value="Rhomboid-like"/>
    <property type="match status" value="1"/>
</dbReference>
<reference evidence="8 9" key="1">
    <citation type="submission" date="2020-04" db="EMBL/GenBank/DDBJ databases">
        <title>MicrobeNet Type strains.</title>
        <authorList>
            <person name="Nicholson A.C."/>
        </authorList>
    </citation>
    <scope>NUCLEOTIDE SEQUENCE [LARGE SCALE GENOMIC DNA]</scope>
    <source>
        <strain evidence="8 9">ATCC 700355</strain>
    </source>
</reference>
<evidence type="ECO:0000313" key="8">
    <source>
        <dbReference type="EMBL" id="NKY69404.1"/>
    </source>
</evidence>
<comment type="caution">
    <text evidence="8">The sequence shown here is derived from an EMBL/GenBank/DDBJ whole genome shotgun (WGS) entry which is preliminary data.</text>
</comment>
<evidence type="ECO:0000256" key="1">
    <source>
        <dbReference type="ARBA" id="ARBA00004141"/>
    </source>
</evidence>
<evidence type="ECO:0000256" key="4">
    <source>
        <dbReference type="ARBA" id="ARBA00023136"/>
    </source>
</evidence>
<evidence type="ECO:0000259" key="6">
    <source>
        <dbReference type="Pfam" id="PF01694"/>
    </source>
</evidence>
<dbReference type="Proteomes" id="UP001549139">
    <property type="component" value="Unassembled WGS sequence"/>
</dbReference>
<dbReference type="GO" id="GO:0004252">
    <property type="term" value="F:serine-type endopeptidase activity"/>
    <property type="evidence" value="ECO:0007669"/>
    <property type="project" value="InterPro"/>
</dbReference>
<keyword evidence="4 5" id="KW-0472">Membrane</keyword>
<feature type="transmembrane region" description="Helical" evidence="5">
    <location>
        <begin position="100"/>
        <end position="118"/>
    </location>
</feature>
<keyword evidence="3 5" id="KW-1133">Transmembrane helix</keyword>
<dbReference type="Proteomes" id="UP000554284">
    <property type="component" value="Unassembled WGS sequence"/>
</dbReference>
<dbReference type="EMBL" id="JAAXPF010000009">
    <property type="protein sequence ID" value="NKY69404.1"/>
    <property type="molecule type" value="Genomic_DNA"/>
</dbReference>
<accession>A0A7X6RFM5</accession>
<dbReference type="InterPro" id="IPR035952">
    <property type="entry name" value="Rhomboid-like_sf"/>
</dbReference>
<dbReference type="AlphaFoldDB" id="A0A7X6RFM5"/>
<evidence type="ECO:0000256" key="2">
    <source>
        <dbReference type="ARBA" id="ARBA00022692"/>
    </source>
</evidence>
<protein>
    <submittedName>
        <fullName evidence="7">Membrane associated rhomboid family serine protease</fullName>
    </submittedName>
    <submittedName>
        <fullName evidence="8">Rhomboid family intramembrane serine protease</fullName>
    </submittedName>
</protein>
<feature type="transmembrane region" description="Helical" evidence="5">
    <location>
        <begin position="12"/>
        <end position="32"/>
    </location>
</feature>
<evidence type="ECO:0000313" key="10">
    <source>
        <dbReference type="Proteomes" id="UP001549139"/>
    </source>
</evidence>
<dbReference type="PANTHER" id="PTHR43066">
    <property type="entry name" value="RHOMBOID-RELATED PROTEIN"/>
    <property type="match status" value="1"/>
</dbReference>
<dbReference type="Pfam" id="PF01694">
    <property type="entry name" value="Rhomboid"/>
    <property type="match status" value="1"/>
</dbReference>
<keyword evidence="8" id="KW-0378">Hydrolase</keyword>
<dbReference type="SUPFAM" id="SSF144091">
    <property type="entry name" value="Rhomboid-like"/>
    <property type="match status" value="1"/>
</dbReference>
<keyword evidence="10" id="KW-1185">Reference proteome</keyword>
<organism evidence="8 9">
    <name type="scientific">Corynebacterium mucifaciens</name>
    <dbReference type="NCBI Taxonomy" id="57171"/>
    <lineage>
        <taxon>Bacteria</taxon>
        <taxon>Bacillati</taxon>
        <taxon>Actinomycetota</taxon>
        <taxon>Actinomycetes</taxon>
        <taxon>Mycobacteriales</taxon>
        <taxon>Corynebacteriaceae</taxon>
        <taxon>Corynebacterium</taxon>
    </lineage>
</organism>
<dbReference type="EMBL" id="JBEPNZ010000001">
    <property type="protein sequence ID" value="MET3944785.1"/>
    <property type="molecule type" value="Genomic_DNA"/>
</dbReference>
<feature type="domain" description="Peptidase S54 rhomboid" evidence="6">
    <location>
        <begin position="60"/>
        <end position="188"/>
    </location>
</feature>
<feature type="transmembrane region" description="Helical" evidence="5">
    <location>
        <begin position="124"/>
        <end position="141"/>
    </location>
</feature>
<feature type="transmembrane region" description="Helical" evidence="5">
    <location>
        <begin position="68"/>
        <end position="88"/>
    </location>
</feature>
<evidence type="ECO:0000313" key="9">
    <source>
        <dbReference type="Proteomes" id="UP000554284"/>
    </source>
</evidence>
<evidence type="ECO:0000313" key="7">
    <source>
        <dbReference type="EMBL" id="MET3944785.1"/>
    </source>
</evidence>
<reference evidence="7 10" key="2">
    <citation type="submission" date="2024-06" db="EMBL/GenBank/DDBJ databases">
        <title>Sequencing the genomes of 1000 actinobacteria strains.</title>
        <authorList>
            <person name="Klenk H.-P."/>
        </authorList>
    </citation>
    <scope>NUCLEOTIDE SEQUENCE [LARGE SCALE GENOMIC DNA]</scope>
    <source>
        <strain evidence="7 10">DSM 44265</strain>
    </source>
</reference>
<feature type="transmembrane region" description="Helical" evidence="5">
    <location>
        <begin position="199"/>
        <end position="219"/>
    </location>
</feature>
<keyword evidence="2 5" id="KW-0812">Transmembrane</keyword>
<dbReference type="GO" id="GO:0006508">
    <property type="term" value="P:proteolysis"/>
    <property type="evidence" value="ECO:0007669"/>
    <property type="project" value="UniProtKB-KW"/>
</dbReference>